<evidence type="ECO:0000259" key="6">
    <source>
        <dbReference type="PROSITE" id="PS51733"/>
    </source>
</evidence>
<accession>A0A923LPK3</accession>
<dbReference type="InterPro" id="IPR045864">
    <property type="entry name" value="aa-tRNA-synth_II/BPL/LPL"/>
</dbReference>
<dbReference type="Gene3D" id="3.30.930.10">
    <property type="entry name" value="Bira Bifunctional Protein, Domain 2"/>
    <property type="match status" value="1"/>
</dbReference>
<comment type="caution">
    <text evidence="5">Lacks conserved residue(s) required for the propagation of feature annotation.</text>
</comment>
<dbReference type="GO" id="GO:0016740">
    <property type="term" value="F:transferase activity"/>
    <property type="evidence" value="ECO:0007669"/>
    <property type="project" value="UniProtKB-ARBA"/>
</dbReference>
<feature type="binding site" evidence="5">
    <location>
        <position position="113"/>
    </location>
    <ligand>
        <name>biotin</name>
        <dbReference type="ChEBI" id="CHEBI:57586"/>
    </ligand>
</feature>
<reference evidence="7" key="1">
    <citation type="submission" date="2020-08" db="EMBL/GenBank/DDBJ databases">
        <title>Genome public.</title>
        <authorList>
            <person name="Liu C."/>
            <person name="Sun Q."/>
        </authorList>
    </citation>
    <scope>NUCLEOTIDE SEQUENCE</scope>
    <source>
        <strain evidence="7">BX1005</strain>
    </source>
</reference>
<dbReference type="GO" id="GO:0005737">
    <property type="term" value="C:cytoplasm"/>
    <property type="evidence" value="ECO:0007669"/>
    <property type="project" value="TreeGrafter"/>
</dbReference>
<dbReference type="Gene3D" id="1.10.10.10">
    <property type="entry name" value="Winged helix-like DNA-binding domain superfamily/Winged helix DNA-binding domain"/>
    <property type="match status" value="1"/>
</dbReference>
<organism evidence="7 8">
    <name type="scientific">Roseburia zhanii</name>
    <dbReference type="NCBI Taxonomy" id="2763064"/>
    <lineage>
        <taxon>Bacteria</taxon>
        <taxon>Bacillati</taxon>
        <taxon>Bacillota</taxon>
        <taxon>Clostridia</taxon>
        <taxon>Lachnospirales</taxon>
        <taxon>Lachnospiraceae</taxon>
        <taxon>Roseburia</taxon>
    </lineage>
</organism>
<keyword evidence="1 5" id="KW-0436">Ligase</keyword>
<dbReference type="Pfam" id="PF03099">
    <property type="entry name" value="BPL_LplA_LipB"/>
    <property type="match status" value="1"/>
</dbReference>
<dbReference type="GO" id="GO:0004077">
    <property type="term" value="F:biotin--[biotin carboxyl-carrier protein] ligase activity"/>
    <property type="evidence" value="ECO:0007669"/>
    <property type="project" value="UniProtKB-UniRule"/>
</dbReference>
<protein>
    <recommendedName>
        <fullName evidence="5">Bifunctional ligase/repressor BirA</fullName>
    </recommendedName>
    <alternativeName>
        <fullName evidence="5">Biotin--[acetyl-CoA-carboxylase] ligase</fullName>
        <ecNumber evidence="5">6.3.4.15</ecNumber>
    </alternativeName>
    <alternativeName>
        <fullName evidence="5">Biotin--protein ligase</fullName>
    </alternativeName>
    <alternativeName>
        <fullName evidence="5">Biotin-[acetyl-CoA carboxylase] synthetase</fullName>
    </alternativeName>
</protein>
<dbReference type="SUPFAM" id="SSF55681">
    <property type="entry name" value="Class II aaRS and biotin synthetases"/>
    <property type="match status" value="1"/>
</dbReference>
<dbReference type="GO" id="GO:0006355">
    <property type="term" value="P:regulation of DNA-templated transcription"/>
    <property type="evidence" value="ECO:0007669"/>
    <property type="project" value="UniProtKB-UniRule"/>
</dbReference>
<dbReference type="SUPFAM" id="SSF46785">
    <property type="entry name" value="Winged helix' DNA-binding domain"/>
    <property type="match status" value="1"/>
</dbReference>
<keyword evidence="3 5" id="KW-0067">ATP-binding</keyword>
<comment type="function">
    <text evidence="5">Acts both as a biotin--[acetyl-CoA-carboxylase] ligase and a repressor.</text>
</comment>
<dbReference type="InterPro" id="IPR030855">
    <property type="entry name" value="Bifunct_BirA"/>
</dbReference>
<sequence>MKTELLAALRNSDGYVSGQELCETLGVSRTAVWKVMQKLKAEGYEIEAVSNKGYRLISSPDVLSAEELESIRKTSWAGQKIVYYDVTDSTNVQAKRIAEEGGMHGTLVVADRQESGKGRRGRGWDSPKNTGIFMTMLLRPTVKPDEASMLTLVAAMAVAKGIRLYTGLPAGVKWPNDIVINGKKVCGILTEMNTEIEYINYVVIGIGINVLNQSFPDEIKDVATSLLLEKGEPVKRAGLIEAIWEQFEIYYDKFCSKGNLSEIKEEYNSLLVNLDRQVRVLDPREPYEGTARGITDGGELIVEAEDGIRLVSSGEVSVRGIYGYV</sequence>
<evidence type="ECO:0000256" key="1">
    <source>
        <dbReference type="ARBA" id="ARBA00022598"/>
    </source>
</evidence>
<gene>
    <name evidence="5" type="primary">birA</name>
    <name evidence="7" type="ORF">H8S17_07305</name>
</gene>
<proteinExistence type="inferred from homology"/>
<dbReference type="SUPFAM" id="SSF50037">
    <property type="entry name" value="C-terminal domain of transcriptional repressors"/>
    <property type="match status" value="1"/>
</dbReference>
<dbReference type="Proteomes" id="UP000606720">
    <property type="component" value="Unassembled WGS sequence"/>
</dbReference>
<keyword evidence="5" id="KW-0678">Repressor</keyword>
<dbReference type="Pfam" id="PF02237">
    <property type="entry name" value="BPL_C"/>
    <property type="match status" value="1"/>
</dbReference>
<dbReference type="InterPro" id="IPR008988">
    <property type="entry name" value="Transcriptional_repressor_C"/>
</dbReference>
<dbReference type="InterPro" id="IPR004143">
    <property type="entry name" value="BPL_LPL_catalytic"/>
</dbReference>
<feature type="DNA-binding region" description="H-T-H motif" evidence="5">
    <location>
        <begin position="18"/>
        <end position="37"/>
    </location>
</feature>
<dbReference type="InterPro" id="IPR013196">
    <property type="entry name" value="HTH_11"/>
</dbReference>
<feature type="binding site" evidence="5">
    <location>
        <begin position="89"/>
        <end position="91"/>
    </location>
    <ligand>
        <name>biotin</name>
        <dbReference type="ChEBI" id="CHEBI:57586"/>
    </ligand>
</feature>
<dbReference type="InterPro" id="IPR036388">
    <property type="entry name" value="WH-like_DNA-bd_sf"/>
</dbReference>
<evidence type="ECO:0000256" key="2">
    <source>
        <dbReference type="ARBA" id="ARBA00022741"/>
    </source>
</evidence>
<dbReference type="InterPro" id="IPR004408">
    <property type="entry name" value="Biotin_CoA_COase_ligase"/>
</dbReference>
<keyword evidence="4 5" id="KW-0092">Biotin</keyword>
<dbReference type="GO" id="GO:0009249">
    <property type="term" value="P:protein lipoylation"/>
    <property type="evidence" value="ECO:0007669"/>
    <property type="project" value="UniProtKB-ARBA"/>
</dbReference>
<dbReference type="GO" id="GO:0005524">
    <property type="term" value="F:ATP binding"/>
    <property type="evidence" value="ECO:0007669"/>
    <property type="project" value="UniProtKB-UniRule"/>
</dbReference>
<evidence type="ECO:0000256" key="3">
    <source>
        <dbReference type="ARBA" id="ARBA00022840"/>
    </source>
</evidence>
<dbReference type="AlphaFoldDB" id="A0A923LPK3"/>
<evidence type="ECO:0000256" key="4">
    <source>
        <dbReference type="ARBA" id="ARBA00023267"/>
    </source>
</evidence>
<keyword evidence="5" id="KW-0238">DNA-binding</keyword>
<keyword evidence="8" id="KW-1185">Reference proteome</keyword>
<dbReference type="GO" id="GO:0003677">
    <property type="term" value="F:DNA binding"/>
    <property type="evidence" value="ECO:0007669"/>
    <property type="project" value="UniProtKB-UniRule"/>
</dbReference>
<name>A0A923LPK3_9FIRM</name>
<feature type="binding site" evidence="5">
    <location>
        <position position="184"/>
    </location>
    <ligand>
        <name>biotin</name>
        <dbReference type="ChEBI" id="CHEBI:57586"/>
    </ligand>
</feature>
<dbReference type="Gene3D" id="2.30.30.100">
    <property type="match status" value="1"/>
</dbReference>
<dbReference type="NCBIfam" id="TIGR00121">
    <property type="entry name" value="birA_ligase"/>
    <property type="match status" value="1"/>
</dbReference>
<comment type="similarity">
    <text evidence="5">Belongs to the biotin--protein ligase family.</text>
</comment>
<dbReference type="EMBL" id="JACOPH010000004">
    <property type="protein sequence ID" value="MBC5714015.1"/>
    <property type="molecule type" value="Genomic_DNA"/>
</dbReference>
<dbReference type="CDD" id="cd16442">
    <property type="entry name" value="BPL"/>
    <property type="match status" value="1"/>
</dbReference>
<evidence type="ECO:0000256" key="5">
    <source>
        <dbReference type="HAMAP-Rule" id="MF_00978"/>
    </source>
</evidence>
<keyword evidence="5" id="KW-0804">Transcription</keyword>
<keyword evidence="5" id="KW-0805">Transcription regulation</keyword>
<comment type="catalytic activity">
    <reaction evidence="5">
        <text>biotin + L-lysyl-[protein] + ATP = N(6)-biotinyl-L-lysyl-[protein] + AMP + diphosphate + H(+)</text>
        <dbReference type="Rhea" id="RHEA:11756"/>
        <dbReference type="Rhea" id="RHEA-COMP:9752"/>
        <dbReference type="Rhea" id="RHEA-COMP:10505"/>
        <dbReference type="ChEBI" id="CHEBI:15378"/>
        <dbReference type="ChEBI" id="CHEBI:29969"/>
        <dbReference type="ChEBI" id="CHEBI:30616"/>
        <dbReference type="ChEBI" id="CHEBI:33019"/>
        <dbReference type="ChEBI" id="CHEBI:57586"/>
        <dbReference type="ChEBI" id="CHEBI:83144"/>
        <dbReference type="ChEBI" id="CHEBI:456215"/>
        <dbReference type="EC" id="6.3.4.15"/>
    </reaction>
</comment>
<dbReference type="InterPro" id="IPR003142">
    <property type="entry name" value="BPL_C"/>
</dbReference>
<feature type="domain" description="BPL/LPL catalytic" evidence="6">
    <location>
        <begin position="65"/>
        <end position="255"/>
    </location>
</feature>
<dbReference type="RefSeq" id="WP_186866783.1">
    <property type="nucleotide sequence ID" value="NZ_JACOPH010000004.1"/>
</dbReference>
<evidence type="ECO:0000313" key="7">
    <source>
        <dbReference type="EMBL" id="MBC5714015.1"/>
    </source>
</evidence>
<dbReference type="PROSITE" id="PS51733">
    <property type="entry name" value="BPL_LPL_CATALYTIC"/>
    <property type="match status" value="1"/>
</dbReference>
<dbReference type="InterPro" id="IPR036390">
    <property type="entry name" value="WH_DNA-bd_sf"/>
</dbReference>
<dbReference type="PANTHER" id="PTHR12835:SF5">
    <property type="entry name" value="BIOTIN--PROTEIN LIGASE"/>
    <property type="match status" value="1"/>
</dbReference>
<dbReference type="Pfam" id="PF08279">
    <property type="entry name" value="HTH_11"/>
    <property type="match status" value="1"/>
</dbReference>
<evidence type="ECO:0000313" key="8">
    <source>
        <dbReference type="Proteomes" id="UP000606720"/>
    </source>
</evidence>
<dbReference type="EC" id="6.3.4.15" evidence="5"/>
<keyword evidence="2 5" id="KW-0547">Nucleotide-binding</keyword>
<comment type="caution">
    <text evidence="7">The sequence shown here is derived from an EMBL/GenBank/DDBJ whole genome shotgun (WGS) entry which is preliminary data.</text>
</comment>
<dbReference type="PANTHER" id="PTHR12835">
    <property type="entry name" value="BIOTIN PROTEIN LIGASE"/>
    <property type="match status" value="1"/>
</dbReference>
<dbReference type="HAMAP" id="MF_00978">
    <property type="entry name" value="Bifunct_BirA"/>
    <property type="match status" value="1"/>
</dbReference>